<dbReference type="RefSeq" id="XP_004347120.1">
    <property type="nucleotide sequence ID" value="XM_004347070.1"/>
</dbReference>
<evidence type="ECO:0000313" key="3">
    <source>
        <dbReference type="Proteomes" id="UP000011083"/>
    </source>
</evidence>
<feature type="compositionally biased region" description="Low complexity" evidence="1">
    <location>
        <begin position="150"/>
        <end position="182"/>
    </location>
</feature>
<feature type="compositionally biased region" description="Polar residues" evidence="1">
    <location>
        <begin position="422"/>
        <end position="432"/>
    </location>
</feature>
<feature type="region of interest" description="Disordered" evidence="1">
    <location>
        <begin position="70"/>
        <end position="380"/>
    </location>
</feature>
<feature type="compositionally biased region" description="Low complexity" evidence="1">
    <location>
        <begin position="470"/>
        <end position="502"/>
    </location>
</feature>
<feature type="compositionally biased region" description="Low complexity" evidence="1">
    <location>
        <begin position="189"/>
        <end position="242"/>
    </location>
</feature>
<dbReference type="EMBL" id="KB007900">
    <property type="protein sequence ID" value="ELR21738.1"/>
    <property type="molecule type" value="Genomic_DNA"/>
</dbReference>
<feature type="region of interest" description="Disordered" evidence="1">
    <location>
        <begin position="631"/>
        <end position="689"/>
    </location>
</feature>
<dbReference type="Proteomes" id="UP000011083">
    <property type="component" value="Unassembled WGS sequence"/>
</dbReference>
<sequence>MPRSPPPLHAQFSSPLSSPPPSLIFGTAPLPPTAGCEPPLDEVWAELREVAPVLSPIVIDASPMTAQAVIIRSDSEESAMSPHVLLSSPAPSPPQSQSSQAPDPPGILYSTDSYSSPLSSPAASPSSSLSDLPSLIAAPLAQHQPRKTVSASPSLASFPPAPGLLDGASSTITSASAPTLPALEPLAYSPSSPAVPLSPASSASVSRSSSVTTSPAATPSTSTTPSPATSPRLPTAAAAPALQPSVGAASSPTAPLKISAPAATPAMPDSLPPATKPSPLVMRVAQASNPPAAGSTTPGSPTPTPGNSKVAALSQSFSAAAATLAGASSTSSGPPLSASTSGGAPSTSSLVQERRKMLFGASAAPSSPMPSPVPQARTGGHANFISQSFAALPSPAVVKPAAPTSVSLKNLPSVQPPKANVNVHSKPTTTPAHSFAALAKTIGHSASSGTAKSSSHPAIPSWVHPSTGGPSSHSAPLSPLHSPATTSPSSSPTSHSPLSTSPQGAASGGTTRKFKEGAPIILSRKNKDGVPARSATFNSPPQATHFDAAMMSSASTTTTSVNAAAAAAGALLPENSPARARRNTSDAPPPSLAAVFVPPTRSVMSTEVADGAMTPTGAAVVKTSSPPATIAKPVVAARGRAKVRTRTPQPLGGGKLSLSTAAAPLPEQQQTAASADEVPVAPTAELAEP</sequence>
<protein>
    <submittedName>
        <fullName evidence="2">Uncharacterized protein</fullName>
    </submittedName>
</protein>
<keyword evidence="3" id="KW-1185">Reference proteome</keyword>
<feature type="compositionally biased region" description="Low complexity" evidence="1">
    <location>
        <begin position="311"/>
        <end position="350"/>
    </location>
</feature>
<evidence type="ECO:0000313" key="2">
    <source>
        <dbReference type="EMBL" id="ELR21738.1"/>
    </source>
</evidence>
<dbReference type="GeneID" id="14922650"/>
<name>L8HAJ5_ACACF</name>
<reference evidence="2 3" key="1">
    <citation type="journal article" date="2013" name="Genome Biol.">
        <title>Genome of Acanthamoeba castellanii highlights extensive lateral gene transfer and early evolution of tyrosine kinase signaling.</title>
        <authorList>
            <person name="Clarke M."/>
            <person name="Lohan A.J."/>
            <person name="Liu B."/>
            <person name="Lagkouvardos I."/>
            <person name="Roy S."/>
            <person name="Zafar N."/>
            <person name="Bertelli C."/>
            <person name="Schilde C."/>
            <person name="Kianianmomeni A."/>
            <person name="Burglin T.R."/>
            <person name="Frech C."/>
            <person name="Turcotte B."/>
            <person name="Kopec K.O."/>
            <person name="Synnott J.M."/>
            <person name="Choo C."/>
            <person name="Paponov I."/>
            <person name="Finkler A."/>
            <person name="Soon Heng Tan C."/>
            <person name="Hutchins A.P."/>
            <person name="Weinmeier T."/>
            <person name="Rattei T."/>
            <person name="Chu J.S."/>
            <person name="Gimenez G."/>
            <person name="Irimia M."/>
            <person name="Rigden D.J."/>
            <person name="Fitzpatrick D.A."/>
            <person name="Lorenzo-Morales J."/>
            <person name="Bateman A."/>
            <person name="Chiu C.H."/>
            <person name="Tang P."/>
            <person name="Hegemann P."/>
            <person name="Fromm H."/>
            <person name="Raoult D."/>
            <person name="Greub G."/>
            <person name="Miranda-Saavedra D."/>
            <person name="Chen N."/>
            <person name="Nash P."/>
            <person name="Ginger M.L."/>
            <person name="Horn M."/>
            <person name="Schaap P."/>
            <person name="Caler L."/>
            <person name="Loftus B."/>
        </authorList>
    </citation>
    <scope>NUCLEOTIDE SEQUENCE [LARGE SCALE GENOMIC DNA]</scope>
    <source>
        <strain evidence="2 3">Neff</strain>
    </source>
</reference>
<feature type="region of interest" description="Disordered" evidence="1">
    <location>
        <begin position="572"/>
        <end position="595"/>
    </location>
</feature>
<feature type="compositionally biased region" description="Low complexity" evidence="1">
    <location>
        <begin position="113"/>
        <end position="141"/>
    </location>
</feature>
<dbReference type="AlphaFoldDB" id="L8HAJ5"/>
<dbReference type="VEuPathDB" id="AmoebaDB:ACA1_384740"/>
<feature type="compositionally biased region" description="Low complexity" evidence="1">
    <location>
        <begin position="443"/>
        <end position="456"/>
    </location>
</feature>
<feature type="region of interest" description="Disordered" evidence="1">
    <location>
        <begin position="409"/>
        <end position="543"/>
    </location>
</feature>
<gene>
    <name evidence="2" type="ORF">ACA1_384740</name>
</gene>
<dbReference type="OMA" id="TICDSEC"/>
<feature type="compositionally biased region" description="Low complexity" evidence="1">
    <location>
        <begin position="290"/>
        <end position="299"/>
    </location>
</feature>
<organism evidence="2 3">
    <name type="scientific">Acanthamoeba castellanii (strain ATCC 30010 / Neff)</name>
    <dbReference type="NCBI Taxonomy" id="1257118"/>
    <lineage>
        <taxon>Eukaryota</taxon>
        <taxon>Amoebozoa</taxon>
        <taxon>Discosea</taxon>
        <taxon>Longamoebia</taxon>
        <taxon>Centramoebida</taxon>
        <taxon>Acanthamoebidae</taxon>
        <taxon>Acanthamoeba</taxon>
    </lineage>
</organism>
<feature type="region of interest" description="Disordered" evidence="1">
    <location>
        <begin position="1"/>
        <end position="39"/>
    </location>
</feature>
<proteinExistence type="predicted"/>
<evidence type="ECO:0000256" key="1">
    <source>
        <dbReference type="SAM" id="MobiDB-lite"/>
    </source>
</evidence>
<dbReference type="KEGG" id="acan:ACA1_384740"/>
<accession>L8HAJ5</accession>